<protein>
    <submittedName>
        <fullName evidence="2">Uncharacterized protein</fullName>
    </submittedName>
</protein>
<keyword evidence="3" id="KW-1185">Reference proteome</keyword>
<dbReference type="Proteomes" id="UP000243459">
    <property type="component" value="Chromosome 6"/>
</dbReference>
<name>A0A5P1EQS0_ASPOF</name>
<gene>
    <name evidence="2" type="ORF">A4U43_C06F13390</name>
</gene>
<organism evidence="2 3">
    <name type="scientific">Asparagus officinalis</name>
    <name type="common">Garden asparagus</name>
    <dbReference type="NCBI Taxonomy" id="4686"/>
    <lineage>
        <taxon>Eukaryota</taxon>
        <taxon>Viridiplantae</taxon>
        <taxon>Streptophyta</taxon>
        <taxon>Embryophyta</taxon>
        <taxon>Tracheophyta</taxon>
        <taxon>Spermatophyta</taxon>
        <taxon>Magnoliopsida</taxon>
        <taxon>Liliopsida</taxon>
        <taxon>Asparagales</taxon>
        <taxon>Asparagaceae</taxon>
        <taxon>Asparagoideae</taxon>
        <taxon>Asparagus</taxon>
    </lineage>
</organism>
<feature type="compositionally biased region" description="Basic residues" evidence="1">
    <location>
        <begin position="54"/>
        <end position="63"/>
    </location>
</feature>
<accession>A0A5P1EQS0</accession>
<proteinExistence type="predicted"/>
<evidence type="ECO:0000256" key="1">
    <source>
        <dbReference type="SAM" id="MobiDB-lite"/>
    </source>
</evidence>
<dbReference type="AlphaFoldDB" id="A0A5P1EQS0"/>
<feature type="compositionally biased region" description="Low complexity" evidence="1">
    <location>
        <begin position="92"/>
        <end position="102"/>
    </location>
</feature>
<dbReference type="EMBL" id="CM007386">
    <property type="protein sequence ID" value="ONK66911.1"/>
    <property type="molecule type" value="Genomic_DNA"/>
</dbReference>
<dbReference type="Gramene" id="ONK66911">
    <property type="protein sequence ID" value="ONK66911"/>
    <property type="gene ID" value="A4U43_C06F13390"/>
</dbReference>
<sequence length="169" mass="18550">MVARTNAAVAWAANPRFRLPRGLLKSEARELLLHRRLRAIVTSALNAGNLAKQSGRRSRRRTPPLRTPPPPRTTSSARTGIGTKEEYKAESPRSPAPSRGSSTIARRFIAVTKPTPPPLALLRIRRTSAAALCLSRADARVSLSRTASVRRGSLTIKAAHFARNQRHRV</sequence>
<evidence type="ECO:0000313" key="3">
    <source>
        <dbReference type="Proteomes" id="UP000243459"/>
    </source>
</evidence>
<evidence type="ECO:0000313" key="2">
    <source>
        <dbReference type="EMBL" id="ONK66911.1"/>
    </source>
</evidence>
<reference evidence="3" key="1">
    <citation type="journal article" date="2017" name="Nat. Commun.">
        <title>The asparagus genome sheds light on the origin and evolution of a young Y chromosome.</title>
        <authorList>
            <person name="Harkess A."/>
            <person name="Zhou J."/>
            <person name="Xu C."/>
            <person name="Bowers J.E."/>
            <person name="Van der Hulst R."/>
            <person name="Ayyampalayam S."/>
            <person name="Mercati F."/>
            <person name="Riccardi P."/>
            <person name="McKain M.R."/>
            <person name="Kakrana A."/>
            <person name="Tang H."/>
            <person name="Ray J."/>
            <person name="Groenendijk J."/>
            <person name="Arikit S."/>
            <person name="Mathioni S.M."/>
            <person name="Nakano M."/>
            <person name="Shan H."/>
            <person name="Telgmann-Rauber A."/>
            <person name="Kanno A."/>
            <person name="Yue Z."/>
            <person name="Chen H."/>
            <person name="Li W."/>
            <person name="Chen Y."/>
            <person name="Xu X."/>
            <person name="Zhang Y."/>
            <person name="Luo S."/>
            <person name="Chen H."/>
            <person name="Gao J."/>
            <person name="Mao Z."/>
            <person name="Pires J.C."/>
            <person name="Luo M."/>
            <person name="Kudrna D."/>
            <person name="Wing R.A."/>
            <person name="Meyers B.C."/>
            <person name="Yi K."/>
            <person name="Kong H."/>
            <person name="Lavrijsen P."/>
            <person name="Sunseri F."/>
            <person name="Falavigna A."/>
            <person name="Ye Y."/>
            <person name="Leebens-Mack J.H."/>
            <person name="Chen G."/>
        </authorList>
    </citation>
    <scope>NUCLEOTIDE SEQUENCE [LARGE SCALE GENOMIC DNA]</scope>
    <source>
        <strain evidence="3">cv. DH0086</strain>
    </source>
</reference>
<feature type="region of interest" description="Disordered" evidence="1">
    <location>
        <begin position="48"/>
        <end position="103"/>
    </location>
</feature>